<evidence type="ECO:0000256" key="2">
    <source>
        <dbReference type="SAM" id="SignalP"/>
    </source>
</evidence>
<evidence type="ECO:0000313" key="3">
    <source>
        <dbReference type="EMBL" id="GGJ83653.1"/>
    </source>
</evidence>
<reference evidence="3" key="1">
    <citation type="journal article" date="2014" name="Int. J. Syst. Evol. Microbiol.">
        <title>Complete genome sequence of Corynebacterium casei LMG S-19264T (=DSM 44701T), isolated from a smear-ripened cheese.</title>
        <authorList>
            <consortium name="US DOE Joint Genome Institute (JGI-PGF)"/>
            <person name="Walter F."/>
            <person name="Albersmeier A."/>
            <person name="Kalinowski J."/>
            <person name="Ruckert C."/>
        </authorList>
    </citation>
    <scope>NUCLEOTIDE SEQUENCE</scope>
    <source>
        <strain evidence="3">JCM 14371</strain>
    </source>
</reference>
<keyword evidence="2" id="KW-0732">Signal</keyword>
<name>A0A917UT81_9DEIO</name>
<organism evidence="3 4">
    <name type="scientific">Deinococcus aquiradiocola</name>
    <dbReference type="NCBI Taxonomy" id="393059"/>
    <lineage>
        <taxon>Bacteria</taxon>
        <taxon>Thermotogati</taxon>
        <taxon>Deinococcota</taxon>
        <taxon>Deinococci</taxon>
        <taxon>Deinococcales</taxon>
        <taxon>Deinococcaceae</taxon>
        <taxon>Deinococcus</taxon>
    </lineage>
</organism>
<evidence type="ECO:0008006" key="5">
    <source>
        <dbReference type="Google" id="ProtNLM"/>
    </source>
</evidence>
<keyword evidence="4" id="KW-1185">Reference proteome</keyword>
<dbReference type="Proteomes" id="UP000635726">
    <property type="component" value="Unassembled WGS sequence"/>
</dbReference>
<feature type="region of interest" description="Disordered" evidence="1">
    <location>
        <begin position="723"/>
        <end position="744"/>
    </location>
</feature>
<reference evidence="3" key="2">
    <citation type="submission" date="2020-09" db="EMBL/GenBank/DDBJ databases">
        <authorList>
            <person name="Sun Q."/>
            <person name="Ohkuma M."/>
        </authorList>
    </citation>
    <scope>NUCLEOTIDE SEQUENCE</scope>
    <source>
        <strain evidence="3">JCM 14371</strain>
    </source>
</reference>
<dbReference type="RefSeq" id="WP_229671042.1">
    <property type="nucleotide sequence ID" value="NZ_BMOE01000012.1"/>
</dbReference>
<dbReference type="EMBL" id="BMOE01000012">
    <property type="protein sequence ID" value="GGJ83653.1"/>
    <property type="molecule type" value="Genomic_DNA"/>
</dbReference>
<gene>
    <name evidence="3" type="ORF">GCM10008939_29360</name>
</gene>
<protein>
    <recommendedName>
        <fullName evidence="5">DUF11 domain-containing protein</fullName>
    </recommendedName>
</protein>
<feature type="chain" id="PRO_5037872258" description="DUF11 domain-containing protein" evidence="2">
    <location>
        <begin position="34"/>
        <end position="1595"/>
    </location>
</feature>
<proteinExistence type="predicted"/>
<feature type="signal peptide" evidence="2">
    <location>
        <begin position="1"/>
        <end position="33"/>
    </location>
</feature>
<sequence length="1595" mass="167673">MKTTPSFLSAARTPLAVSLLTAVLLGTAATAHAQEISTSLPLTSIGDRLLWSVGDQTLTLTVPTEGRVQLDLYSPQLDPSDYRADTYYGDETYDRSPVSTRFDLLDAQGSVVATRTYAPGTQTWDTLFDRTLPAGTYRVRASTTGNAKNTFALRLTGSSASISADRLAVNVHSRTFVPVLNVTTDGPGYELQMYDGDGRTELEAQLRDASGRVYPLTVSEQRGSVSLPLPDAAGRYTVELRQPDTARQYSNTVGFSLQRSGTDRPITLSSVDTLGLLRVEAELLLPTGTTSINVPVTVGTETVNSEPFEAQRPAATYPVRVNPVAGAEVSAPDSVTVRKGETAVVRVQVKPTVTLDLQADRREVCVGDVVRFTARAITAYAGDLPFDLTLSSDTLTFTGTPALSGTLNAATPGELSVEATATRAGDVSVLARLSPWDDAKAVGVTVLQDATALQLRRTDPDATLTGETVTVRLSVTNTGSDTQPYRLSDIPGTGLEPLDPIGWSGTLQPGETRDFSYRARVTGEPGSSTRLQASLNGSVLNGVPCGTPQTAQGLVQVLKPAPRPAPTAQRRSTVTLPFTAPTQARTLVVSHAFPDGATYVPGSSRLNGQPIPDPLQGASGRLYWPLNAQQSGVVSYDLTHTGELPALARPALLARYARERDEVLQGTFSLSDLAGAQPLGSVTQDQPSENPGDIKLPLAGTVFRERDRVTVTVEGPLDQTLAPTINGQPLPARQIGSRTTDTDTGRQRLDYVGVPVAPGRNVIQLGDQTVTVYYAGAATRVTFTPVNVVADGTTPLRFKVTSLDAAGQGSIERYLSVASTLEPLTPDASANDAGYQIALKDGAGELVLAPQATPTALALTVIVGGKPQTSRFQIVPDQGRVGVGTLSATLGFGNQNAAASLSVQARAYYEGPLLGGKLYVAADKDGLPTSTNPYLRYPAYGDSSTQTIPLQGIDPVAFNYDHPAFHAQYRQGSLPITVFSLGDNLTALSGYSKTNPSVAAFAAFVPGDLKSETLIPNGTRLLRLKSGLIVQDSESLQLITSRNGQELRRSTLTRYVDYTLDPDTGVITLTRGLERLDDALNDLSILASYRLADPRLGRTLAYGAEARYVAPTFSVGAAVVSLDGKLTTGVRGAFDNGTVQASGLAAYAGGVQLSADLSAAFGDTTATAQARYQDSGYDGLNTFSVGTNLRANVTTRFTPVLGATVDAEYHALPAGQGQTGQGVLDNTGGSVSARASYRFQPFSVGAGIKAAFGDVNGVGVVGSVGYHQAPFDVDVTHTQPLSGNLKPVTDFAAKTAIGKVYLGLRDTLTWGGDNVAALTLETALGNTNYAVSYELPNASGTGNRARFGVDTSLPLNDHLTLGLRGALLRDLGKGSNEATAGADLRYQTDTLSASVGGDVAFRSGILNTVLRGGITGSLSRNLTLTADGTLDLTSTNPGARAALGYAYREGPWNSLGYLRYTQGSLSGGQPELSAGTSAEYHQPRFAVRAGLDSRTLLNDPDSFTYQPSLGGTYYLTSDLGVGAWGRALIQPATGTTQIGYGLEGSLRALPGTWVSVGYNFAGFDGLSGQSGAYTRPGLYLRLDLTLDETELGTGK</sequence>
<evidence type="ECO:0000313" key="4">
    <source>
        <dbReference type="Proteomes" id="UP000635726"/>
    </source>
</evidence>
<evidence type="ECO:0000256" key="1">
    <source>
        <dbReference type="SAM" id="MobiDB-lite"/>
    </source>
</evidence>
<accession>A0A917UT81</accession>
<comment type="caution">
    <text evidence="3">The sequence shown here is derived from an EMBL/GenBank/DDBJ whole genome shotgun (WGS) entry which is preliminary data.</text>
</comment>